<protein>
    <submittedName>
        <fullName evidence="2">Uncharacterized protein</fullName>
    </submittedName>
</protein>
<reference evidence="2" key="1">
    <citation type="submission" date="2020-11" db="EMBL/GenBank/DDBJ databases">
        <authorList>
            <person name="Tran Van P."/>
        </authorList>
    </citation>
    <scope>NUCLEOTIDE SEQUENCE</scope>
</reference>
<evidence type="ECO:0000256" key="1">
    <source>
        <dbReference type="SAM" id="MobiDB-lite"/>
    </source>
</evidence>
<dbReference type="EMBL" id="OC000884">
    <property type="protein sequence ID" value="CAD7258584.1"/>
    <property type="molecule type" value="Genomic_DNA"/>
</dbReference>
<dbReference type="PANTHER" id="PTHR21229">
    <property type="entry name" value="LUNG SEVEN TRANSMEMBRANE RECEPTOR"/>
    <property type="match status" value="1"/>
</dbReference>
<dbReference type="GO" id="GO:0005794">
    <property type="term" value="C:Golgi apparatus"/>
    <property type="evidence" value="ECO:0007669"/>
    <property type="project" value="TreeGrafter"/>
</dbReference>
<dbReference type="GO" id="GO:0016020">
    <property type="term" value="C:membrane"/>
    <property type="evidence" value="ECO:0007669"/>
    <property type="project" value="InterPro"/>
</dbReference>
<accession>A0A7R9AQU0</accession>
<sequence length="110" mass="12818">MVIILQQRKLLWITVPFQYEWLDEMFHEMATYVFFVMTGYKFRPASANPYFQLTPDDDDDDAEMDVVVSQSGLMEGLSKISRVNKVTPDIGSDEEKDNLLAKRESSHEYD</sequence>
<proteinExistence type="predicted"/>
<gene>
    <name evidence="2" type="ORF">TSIB3V08_LOCUS2809</name>
</gene>
<evidence type="ECO:0000313" key="2">
    <source>
        <dbReference type="EMBL" id="CAD7258584.1"/>
    </source>
</evidence>
<name>A0A7R9AQU0_TIMSH</name>
<dbReference type="AlphaFoldDB" id="A0A7R9AQU0"/>
<feature type="compositionally biased region" description="Basic and acidic residues" evidence="1">
    <location>
        <begin position="97"/>
        <end position="110"/>
    </location>
</feature>
<dbReference type="PANTHER" id="PTHR21229:SF2">
    <property type="entry name" value="RE59932P"/>
    <property type="match status" value="1"/>
</dbReference>
<organism evidence="2">
    <name type="scientific">Timema shepardi</name>
    <name type="common">Walking stick</name>
    <dbReference type="NCBI Taxonomy" id="629360"/>
    <lineage>
        <taxon>Eukaryota</taxon>
        <taxon>Metazoa</taxon>
        <taxon>Ecdysozoa</taxon>
        <taxon>Arthropoda</taxon>
        <taxon>Hexapoda</taxon>
        <taxon>Insecta</taxon>
        <taxon>Pterygota</taxon>
        <taxon>Neoptera</taxon>
        <taxon>Polyneoptera</taxon>
        <taxon>Phasmatodea</taxon>
        <taxon>Timematodea</taxon>
        <taxon>Timematoidea</taxon>
        <taxon>Timematidae</taxon>
        <taxon>Timema</taxon>
    </lineage>
</organism>
<feature type="region of interest" description="Disordered" evidence="1">
    <location>
        <begin position="88"/>
        <end position="110"/>
    </location>
</feature>
<dbReference type="InterPro" id="IPR009637">
    <property type="entry name" value="GPR107/GPR108-like"/>
</dbReference>